<evidence type="ECO:0000313" key="3">
    <source>
        <dbReference type="Proteomes" id="UP000196649"/>
    </source>
</evidence>
<evidence type="ECO:0000313" key="2">
    <source>
        <dbReference type="EMBL" id="OWF33041.1"/>
    </source>
</evidence>
<dbReference type="Pfam" id="PF00126">
    <property type="entry name" value="HTH_1"/>
    <property type="match status" value="1"/>
</dbReference>
<proteinExistence type="predicted"/>
<dbReference type="PANTHER" id="PTHR30419">
    <property type="entry name" value="HTH-TYPE TRANSCRIPTIONAL REGULATOR YBHD"/>
    <property type="match status" value="1"/>
</dbReference>
<sequence>MMIDNYLLEELVTFKKYGTLAATAEHLMVTQPTVTRGMQKLEEELDVEIFDRQPNRITLTKTGELAAKEAQKVIDQNNSFIDTVQKYDYNHKNVRIGAVAPGPLILLRHLKSSKLAQAKIDIDDNLMNPKDVTKELLNHNYSFVLTNQEIMTDDIESRFIGTEELSVNLNQFTLLANKKSVSFVDLKGLSFIVIADIGIWKDITEKQIPDAKFLYQDQQEAFREITKYSDFPYFTTNISKIDRKLEIEGHDQINVPISDDAAKVDFYAAYLKNQKKNINSILKTMNEAWDKHLN</sequence>
<dbReference type="InterPro" id="IPR036390">
    <property type="entry name" value="WH_DNA-bd_sf"/>
</dbReference>
<name>A0A210P9C5_9LACO</name>
<dbReference type="InterPro" id="IPR050950">
    <property type="entry name" value="HTH-type_LysR_regulators"/>
</dbReference>
<dbReference type="AlphaFoldDB" id="A0A210P9C5"/>
<dbReference type="InterPro" id="IPR036388">
    <property type="entry name" value="WH-like_DNA-bd_sf"/>
</dbReference>
<gene>
    <name evidence="2" type="ORF">LKACC12383_01531</name>
</gene>
<dbReference type="Proteomes" id="UP000196649">
    <property type="component" value="Unassembled WGS sequence"/>
</dbReference>
<accession>A0A210P9C5</accession>
<dbReference type="EMBL" id="MXAL01000006">
    <property type="protein sequence ID" value="OWF33041.1"/>
    <property type="molecule type" value="Genomic_DNA"/>
</dbReference>
<evidence type="ECO:0000259" key="1">
    <source>
        <dbReference type="PROSITE" id="PS50931"/>
    </source>
</evidence>
<dbReference type="InterPro" id="IPR000847">
    <property type="entry name" value="LysR_HTH_N"/>
</dbReference>
<organism evidence="2 3">
    <name type="scientific">Companilactobacillus kimchii</name>
    <dbReference type="NCBI Taxonomy" id="2801452"/>
    <lineage>
        <taxon>Bacteria</taxon>
        <taxon>Bacillati</taxon>
        <taxon>Bacillota</taxon>
        <taxon>Bacilli</taxon>
        <taxon>Lactobacillales</taxon>
        <taxon>Lactobacillaceae</taxon>
        <taxon>Companilactobacillus</taxon>
    </lineage>
</organism>
<dbReference type="GO" id="GO:0003700">
    <property type="term" value="F:DNA-binding transcription factor activity"/>
    <property type="evidence" value="ECO:0007669"/>
    <property type="project" value="InterPro"/>
</dbReference>
<dbReference type="GO" id="GO:0005829">
    <property type="term" value="C:cytosol"/>
    <property type="evidence" value="ECO:0007669"/>
    <property type="project" value="TreeGrafter"/>
</dbReference>
<dbReference type="PRINTS" id="PR00039">
    <property type="entry name" value="HTHLYSR"/>
</dbReference>
<feature type="domain" description="HTH lysR-type" evidence="1">
    <location>
        <begin position="3"/>
        <end position="60"/>
    </location>
</feature>
<protein>
    <submittedName>
        <fullName evidence="2">Putative HTH-type transcriptional regulator YbhD</fullName>
    </submittedName>
</protein>
<dbReference type="PANTHER" id="PTHR30419:SF8">
    <property type="entry name" value="NITROGEN ASSIMILATION TRANSCRIPTIONAL ACTIVATOR-RELATED"/>
    <property type="match status" value="1"/>
</dbReference>
<comment type="caution">
    <text evidence="2">The sequence shown here is derived from an EMBL/GenBank/DDBJ whole genome shotgun (WGS) entry which is preliminary data.</text>
</comment>
<dbReference type="SUPFAM" id="SSF46785">
    <property type="entry name" value="Winged helix' DNA-binding domain"/>
    <property type="match status" value="1"/>
</dbReference>
<dbReference type="PROSITE" id="PS50931">
    <property type="entry name" value="HTH_LYSR"/>
    <property type="match status" value="1"/>
</dbReference>
<reference evidence="2 3" key="1">
    <citation type="submission" date="2017-03" db="EMBL/GenBank/DDBJ databases">
        <title>Genome sequence of Lactobacillus kimchii KACC 12383.</title>
        <authorList>
            <person name="Chun J."/>
        </authorList>
    </citation>
    <scope>NUCLEOTIDE SEQUENCE [LARGE SCALE GENOMIC DNA]</scope>
    <source>
        <strain evidence="2 3">KACC 12383</strain>
    </source>
</reference>
<dbReference type="Gene3D" id="1.10.10.10">
    <property type="entry name" value="Winged helix-like DNA-binding domain superfamily/Winged helix DNA-binding domain"/>
    <property type="match status" value="1"/>
</dbReference>